<feature type="binding site" evidence="7">
    <location>
        <position position="80"/>
    </location>
    <ligand>
        <name>[4Fe-4S] cluster</name>
        <dbReference type="ChEBI" id="CHEBI:49883"/>
        <note>4Fe-4S-S-AdoMet</note>
    </ligand>
</feature>
<keyword evidence="5 7" id="KW-0411">Iron-sulfur</keyword>
<evidence type="ECO:0000256" key="6">
    <source>
        <dbReference type="ARBA" id="ARBA00034078"/>
    </source>
</evidence>
<dbReference type="InterPro" id="IPR013785">
    <property type="entry name" value="Aldolase_TIM"/>
</dbReference>
<feature type="binding site" evidence="7">
    <location>
        <position position="77"/>
    </location>
    <ligand>
        <name>[4Fe-4S] cluster</name>
        <dbReference type="ChEBI" id="CHEBI:49883"/>
        <note>4Fe-4S-S-AdoMet</note>
    </ligand>
</feature>
<comment type="cofactor">
    <cofactor evidence="6">
        <name>[2Fe-2S] cluster</name>
        <dbReference type="ChEBI" id="CHEBI:190135"/>
    </cofactor>
</comment>
<proteinExistence type="predicted"/>
<evidence type="ECO:0000256" key="5">
    <source>
        <dbReference type="ARBA" id="ARBA00023014"/>
    </source>
</evidence>
<dbReference type="SFLD" id="SFLDF00348">
    <property type="entry name" value="FeFe_hydrogenase_maturase_(Hyd"/>
    <property type="match status" value="1"/>
</dbReference>
<evidence type="ECO:0000256" key="2">
    <source>
        <dbReference type="ARBA" id="ARBA00022691"/>
    </source>
</evidence>
<dbReference type="GO" id="GO:0046872">
    <property type="term" value="F:metal ion binding"/>
    <property type="evidence" value="ECO:0007669"/>
    <property type="project" value="UniProtKB-KW"/>
</dbReference>
<dbReference type="SUPFAM" id="SSF102114">
    <property type="entry name" value="Radical SAM enzymes"/>
    <property type="match status" value="1"/>
</dbReference>
<dbReference type="GO" id="GO:0042364">
    <property type="term" value="P:water-soluble vitamin biosynthetic process"/>
    <property type="evidence" value="ECO:0007669"/>
    <property type="project" value="UniProtKB-ARBA"/>
</dbReference>
<dbReference type="InterPro" id="IPR034422">
    <property type="entry name" value="HydE/PylB-like"/>
</dbReference>
<reference evidence="10" key="1">
    <citation type="submission" date="2020-10" db="EMBL/GenBank/DDBJ databases">
        <authorList>
            <person name="Gilroy R."/>
        </authorList>
    </citation>
    <scope>NUCLEOTIDE SEQUENCE</scope>
    <source>
        <strain evidence="10">2478</strain>
    </source>
</reference>
<dbReference type="SMART" id="SM00876">
    <property type="entry name" value="BATS"/>
    <property type="match status" value="1"/>
</dbReference>
<dbReference type="SFLD" id="SFLDG01280">
    <property type="entry name" value="HydE/PylB-like"/>
    <property type="match status" value="1"/>
</dbReference>
<dbReference type="InterPro" id="IPR006638">
    <property type="entry name" value="Elp3/MiaA/NifB-like_rSAM"/>
</dbReference>
<dbReference type="Gene3D" id="3.20.20.70">
    <property type="entry name" value="Aldolase class I"/>
    <property type="match status" value="1"/>
</dbReference>
<sequence length="373" mass="41757">MPNRKKNTSGKVRNLILKLQRNEIPDAQEYREVLLCHDRNAVSLLHEAAREASVRRFGNGIHIRGLVEITNICRNDCFYCGIRRSNGRVTRYRLTRSEILGCCRRGYASGFRTFVLQGGELPDSADRDIAGLCSAIRSEFPDCAVALSLGERSEEGYRMFREAGATRYLLRHETRDPVHYSRLHPPGMSLSNRLHCLDMLKDMGYMTGTGIMVGSPYQSIGNIVDDILYMARFRPEMIGIGPFIPHRDTPFAGARRAKAYSVAGGVEDTFHVPLPEWDAGEMTLKLISIFRLMFPDAFIPATTALATFYPDGHERGILAGANVVMPNLSPPSVRDDYSLYDGKVAYGAESAEGLDELRIRLEDIGYRILLSEA</sequence>
<accession>A0A9D9IUR3</accession>
<comment type="caution">
    <text evidence="10">The sequence shown here is derived from an EMBL/GenBank/DDBJ whole genome shotgun (WGS) entry which is preliminary data.</text>
</comment>
<evidence type="ECO:0000259" key="9">
    <source>
        <dbReference type="PROSITE" id="PS51918"/>
    </source>
</evidence>
<feature type="binding site" evidence="7">
    <location>
        <position position="73"/>
    </location>
    <ligand>
        <name>[4Fe-4S] cluster</name>
        <dbReference type="ChEBI" id="CHEBI:49883"/>
        <note>4Fe-4S-S-AdoMet</note>
    </ligand>
</feature>
<dbReference type="Pfam" id="PF04055">
    <property type="entry name" value="Radical_SAM"/>
    <property type="match status" value="1"/>
</dbReference>
<keyword evidence="3" id="KW-0479">Metal-binding</keyword>
<evidence type="ECO:0000256" key="3">
    <source>
        <dbReference type="ARBA" id="ARBA00022723"/>
    </source>
</evidence>
<dbReference type="PIRSF" id="PIRSF004762">
    <property type="entry name" value="CHP00423"/>
    <property type="match status" value="1"/>
</dbReference>
<dbReference type="EMBL" id="JADILZ010000067">
    <property type="protein sequence ID" value="MBO8478710.1"/>
    <property type="molecule type" value="Genomic_DNA"/>
</dbReference>
<dbReference type="InterPro" id="IPR010722">
    <property type="entry name" value="BATS_dom"/>
</dbReference>
<protein>
    <submittedName>
        <fullName evidence="10">[FeFe] hydrogenase H-cluster radical SAM maturase HydE</fullName>
    </submittedName>
</protein>
<keyword evidence="1 7" id="KW-0004">4Fe-4S</keyword>
<feature type="domain" description="Radical SAM core" evidence="9">
    <location>
        <begin position="59"/>
        <end position="296"/>
    </location>
</feature>
<evidence type="ECO:0000313" key="11">
    <source>
        <dbReference type="Proteomes" id="UP000823771"/>
    </source>
</evidence>
<dbReference type="Proteomes" id="UP000823771">
    <property type="component" value="Unassembled WGS sequence"/>
</dbReference>
<feature type="binding site" evidence="8">
    <location>
        <position position="148"/>
    </location>
    <ligand>
        <name>(3R)-3-methyl-D-ornithine</name>
        <dbReference type="ChEBI" id="CHEBI:64642"/>
    </ligand>
</feature>
<keyword evidence="2 7" id="KW-0949">S-adenosyl-L-methionine</keyword>
<dbReference type="GO" id="GO:0016740">
    <property type="term" value="F:transferase activity"/>
    <property type="evidence" value="ECO:0007669"/>
    <property type="project" value="TreeGrafter"/>
</dbReference>
<evidence type="ECO:0000256" key="4">
    <source>
        <dbReference type="ARBA" id="ARBA00023004"/>
    </source>
</evidence>
<evidence type="ECO:0000313" key="10">
    <source>
        <dbReference type="EMBL" id="MBO8478710.1"/>
    </source>
</evidence>
<feature type="binding site" evidence="8">
    <location>
        <position position="173"/>
    </location>
    <ligand>
        <name>S-adenosyl-L-methionine</name>
        <dbReference type="ChEBI" id="CHEBI:59789"/>
    </ligand>
</feature>
<reference evidence="10" key="2">
    <citation type="journal article" date="2021" name="PeerJ">
        <title>Extensive microbial diversity within the chicken gut microbiome revealed by metagenomics and culture.</title>
        <authorList>
            <person name="Gilroy R."/>
            <person name="Ravi A."/>
            <person name="Getino M."/>
            <person name="Pursley I."/>
            <person name="Horton D.L."/>
            <person name="Alikhan N.F."/>
            <person name="Baker D."/>
            <person name="Gharbi K."/>
            <person name="Hall N."/>
            <person name="Watson M."/>
            <person name="Adriaenssens E.M."/>
            <person name="Foster-Nyarko E."/>
            <person name="Jarju S."/>
            <person name="Secka A."/>
            <person name="Antonio M."/>
            <person name="Oren A."/>
            <person name="Chaudhuri R.R."/>
            <person name="La Ragione R."/>
            <person name="Hildebrand F."/>
            <person name="Pallen M.J."/>
        </authorList>
    </citation>
    <scope>NUCLEOTIDE SEQUENCE</scope>
    <source>
        <strain evidence="10">2478</strain>
    </source>
</reference>
<feature type="binding site" evidence="8">
    <location>
        <position position="193"/>
    </location>
    <ligand>
        <name>S-adenosyl-L-methionine</name>
        <dbReference type="ChEBI" id="CHEBI:59789"/>
    </ligand>
</feature>
<dbReference type="PANTHER" id="PTHR43726:SF1">
    <property type="entry name" value="BIOTIN SYNTHASE"/>
    <property type="match status" value="1"/>
</dbReference>
<dbReference type="SFLD" id="SFLDG01060">
    <property type="entry name" value="BATS_domain_containing"/>
    <property type="match status" value="1"/>
</dbReference>
<dbReference type="InterPro" id="IPR007197">
    <property type="entry name" value="rSAM"/>
</dbReference>
<dbReference type="SFLD" id="SFLDS00029">
    <property type="entry name" value="Radical_SAM"/>
    <property type="match status" value="1"/>
</dbReference>
<dbReference type="NCBIfam" id="TIGR03956">
    <property type="entry name" value="rSAM_HydE"/>
    <property type="match status" value="1"/>
</dbReference>
<dbReference type="PANTHER" id="PTHR43726">
    <property type="entry name" value="3-METHYLORNITHINE SYNTHASE"/>
    <property type="match status" value="1"/>
</dbReference>
<evidence type="ECO:0000256" key="7">
    <source>
        <dbReference type="PIRSR" id="PIRSR004762-1"/>
    </source>
</evidence>
<keyword evidence="4 7" id="KW-0408">Iron</keyword>
<organism evidence="10 11">
    <name type="scientific">Candidatus Cryptobacteroides excrementipullorum</name>
    <dbReference type="NCBI Taxonomy" id="2840761"/>
    <lineage>
        <taxon>Bacteria</taxon>
        <taxon>Pseudomonadati</taxon>
        <taxon>Bacteroidota</taxon>
        <taxon>Bacteroidia</taxon>
        <taxon>Bacteroidales</taxon>
        <taxon>Candidatus Cryptobacteroides</taxon>
    </lineage>
</organism>
<dbReference type="InterPro" id="IPR058240">
    <property type="entry name" value="rSAM_sf"/>
</dbReference>
<dbReference type="CDD" id="cd01335">
    <property type="entry name" value="Radical_SAM"/>
    <property type="match status" value="1"/>
</dbReference>
<dbReference type="AlphaFoldDB" id="A0A9D9IUR3"/>
<dbReference type="GO" id="GO:0044272">
    <property type="term" value="P:sulfur compound biosynthetic process"/>
    <property type="evidence" value="ECO:0007669"/>
    <property type="project" value="UniProtKB-ARBA"/>
</dbReference>
<dbReference type="GO" id="GO:0051539">
    <property type="term" value="F:4 iron, 4 sulfur cluster binding"/>
    <property type="evidence" value="ECO:0007669"/>
    <property type="project" value="UniProtKB-KW"/>
</dbReference>
<name>A0A9D9IUR3_9BACT</name>
<dbReference type="SMART" id="SM00729">
    <property type="entry name" value="Elp3"/>
    <property type="match status" value="1"/>
</dbReference>
<comment type="cofactor">
    <cofactor evidence="7">
        <name>[4Fe-4S] cluster</name>
        <dbReference type="ChEBI" id="CHEBI:49883"/>
    </cofactor>
    <text evidence="7">Binds 1 [4Fe-4S] cluster. The cluster is coordinated with 3 cysteines and an exchangeable S-adenosyl-L-methionine.</text>
</comment>
<dbReference type="PROSITE" id="PS51918">
    <property type="entry name" value="RADICAL_SAM"/>
    <property type="match status" value="1"/>
</dbReference>
<evidence type="ECO:0000256" key="1">
    <source>
        <dbReference type="ARBA" id="ARBA00022485"/>
    </source>
</evidence>
<evidence type="ECO:0000256" key="8">
    <source>
        <dbReference type="PIRSR" id="PIRSR004762-2"/>
    </source>
</evidence>
<dbReference type="InterPro" id="IPR024021">
    <property type="entry name" value="FeFe-hyd_HydE_rSAM"/>
</dbReference>
<gene>
    <name evidence="10" type="primary">hydE</name>
    <name evidence="10" type="ORF">IAB80_07465</name>
</gene>